<evidence type="ECO:0000256" key="5">
    <source>
        <dbReference type="SAM" id="Phobius"/>
    </source>
</evidence>
<dbReference type="PANTHER" id="PTHR43531:SF11">
    <property type="entry name" value="METHYL-ACCEPTING CHEMOTAXIS PROTEIN 3"/>
    <property type="match status" value="1"/>
</dbReference>
<evidence type="ECO:0000259" key="7">
    <source>
        <dbReference type="PROSITE" id="PS50112"/>
    </source>
</evidence>
<dbReference type="Pfam" id="PF00015">
    <property type="entry name" value="MCPsignal"/>
    <property type="match status" value="1"/>
</dbReference>
<dbReference type="PROSITE" id="PS50885">
    <property type="entry name" value="HAMP"/>
    <property type="match status" value="1"/>
</dbReference>
<feature type="transmembrane region" description="Helical" evidence="5">
    <location>
        <begin position="12"/>
        <end position="30"/>
    </location>
</feature>
<dbReference type="SUPFAM" id="SSF58104">
    <property type="entry name" value="Methyl-accepting chemotaxis protein (MCP) signaling domain"/>
    <property type="match status" value="1"/>
</dbReference>
<reference evidence="9 10" key="1">
    <citation type="journal article" date="2016" name="Nat. Commun.">
        <title>Thousands of microbial genomes shed light on interconnected biogeochemical processes in an aquifer system.</title>
        <authorList>
            <person name="Anantharaman K."/>
            <person name="Brown C.T."/>
            <person name="Hug L.A."/>
            <person name="Sharon I."/>
            <person name="Castelle C.J."/>
            <person name="Probst A.J."/>
            <person name="Thomas B.C."/>
            <person name="Singh A."/>
            <person name="Wilkins M.J."/>
            <person name="Karaoz U."/>
            <person name="Brodie E.L."/>
            <person name="Williams K.H."/>
            <person name="Hubbard S.S."/>
            <person name="Banfield J.F."/>
        </authorList>
    </citation>
    <scope>NUCLEOTIDE SEQUENCE [LARGE SCALE GENOMIC DNA]</scope>
</reference>
<evidence type="ECO:0000259" key="8">
    <source>
        <dbReference type="PROSITE" id="PS50885"/>
    </source>
</evidence>
<dbReference type="AlphaFoldDB" id="A0A1F7F3E7"/>
<dbReference type="CDD" id="cd11386">
    <property type="entry name" value="MCP_signal"/>
    <property type="match status" value="1"/>
</dbReference>
<dbReference type="CDD" id="cd00130">
    <property type="entry name" value="PAS"/>
    <property type="match status" value="1"/>
</dbReference>
<evidence type="ECO:0000256" key="2">
    <source>
        <dbReference type="ARBA" id="ARBA00029447"/>
    </source>
</evidence>
<dbReference type="Gene3D" id="6.10.340.10">
    <property type="match status" value="1"/>
</dbReference>
<dbReference type="PANTHER" id="PTHR43531">
    <property type="entry name" value="PROTEIN ICFG"/>
    <property type="match status" value="1"/>
</dbReference>
<evidence type="ECO:0000313" key="9">
    <source>
        <dbReference type="EMBL" id="OGK01057.1"/>
    </source>
</evidence>
<dbReference type="InterPro" id="IPR035965">
    <property type="entry name" value="PAS-like_dom_sf"/>
</dbReference>
<feature type="domain" description="HAMP" evidence="8">
    <location>
        <begin position="217"/>
        <end position="269"/>
    </location>
</feature>
<dbReference type="InterPro" id="IPR051310">
    <property type="entry name" value="MCP_chemotaxis"/>
</dbReference>
<sequence>MMNTIKIGPKLIGGFLAVALIGALIGIIGISNINDIGGNKLPGVQSLLTIGDQQNAVQYAIRGLMLRRYWKNMQTVNDQFESIEKAKRIIPEKISEFAALHKNRDEEAEWNNFLQLHEAWQKADDAMVKNCQEKLRLLQIGASTEDTRVVVLDSLLLDELAPPAKNAYMAVRASLDKLIALVDKAAQESVATSQWLMPLTIAIGFIVALLLGLFLTISITRPVRKLADVATRVAEGDLNQVIEARSTDEIGVLARAFSAMLGNIKQKINMLNKIATPVMAVDKNMRVIFMNEAGAKLAGKTPKECEGMQCADIFRTSHCNTPECRTKQAMQNNAIASGRTVANPNAQAKIPIQYTGAPLQNEKNEVIGGVEFVTDIVEIDTMMKETDRLVDSVTTCMVAAAKKDLTKQITEKFDGKYGQLVENINSMLKTIDMALNQVQTAVEQVASGSNQISAGSQTLSQGAQEQASSIEEVSSSLEEMSAMTKQNAESANQAKSLAASAQKSADQGNKAMGEMSQAIGLIKKSSDETAKIVKTIDEIAFQTNLLALNAAVEAARAGEAGRGFAVVAEEVRNLAQRSAEAAKNTAQLIEESVKNAEGGVTISEEVAKFLKEIGDGSKKVNDLIAEISAASSEQNRGIEQVNVAVNQMNQVVQQNAANSEESAAAAEEMSSQSQELQAMINTFVLSNSGKEAKGSSPMQHHIMHQSAQPKPRSPQQMLPGKTRAVKGVGVKKAADDIIPMEEEMKGF</sequence>
<evidence type="ECO:0000313" key="10">
    <source>
        <dbReference type="Proteomes" id="UP000179243"/>
    </source>
</evidence>
<dbReference type="PROSITE" id="PS50111">
    <property type="entry name" value="CHEMOTAXIS_TRANSDUC_2"/>
    <property type="match status" value="1"/>
</dbReference>
<dbReference type="SUPFAM" id="SSF158472">
    <property type="entry name" value="HAMP domain-like"/>
    <property type="match status" value="1"/>
</dbReference>
<dbReference type="InterPro" id="IPR003660">
    <property type="entry name" value="HAMP_dom"/>
</dbReference>
<dbReference type="InterPro" id="IPR024478">
    <property type="entry name" value="HlyB_4HB_MCP"/>
</dbReference>
<dbReference type="GO" id="GO:0007165">
    <property type="term" value="P:signal transduction"/>
    <property type="evidence" value="ECO:0007669"/>
    <property type="project" value="UniProtKB-KW"/>
</dbReference>
<evidence type="ECO:0000256" key="4">
    <source>
        <dbReference type="SAM" id="MobiDB-lite"/>
    </source>
</evidence>
<dbReference type="EMBL" id="MFYX01000135">
    <property type="protein sequence ID" value="OGK01057.1"/>
    <property type="molecule type" value="Genomic_DNA"/>
</dbReference>
<organism evidence="9 10">
    <name type="scientific">Candidatus Raymondbacteria bacterium RIFOXYD12_FULL_49_13</name>
    <dbReference type="NCBI Taxonomy" id="1817890"/>
    <lineage>
        <taxon>Bacteria</taxon>
        <taxon>Raymondiibacteriota</taxon>
    </lineage>
</organism>
<feature type="domain" description="Methyl-accepting transducer" evidence="6">
    <location>
        <begin position="441"/>
        <end position="670"/>
    </location>
</feature>
<keyword evidence="3" id="KW-0807">Transducer</keyword>
<dbReference type="GO" id="GO:0004888">
    <property type="term" value="F:transmembrane signaling receptor activity"/>
    <property type="evidence" value="ECO:0007669"/>
    <property type="project" value="InterPro"/>
</dbReference>
<dbReference type="Pfam" id="PF00672">
    <property type="entry name" value="HAMP"/>
    <property type="match status" value="1"/>
</dbReference>
<dbReference type="SMART" id="SM00304">
    <property type="entry name" value="HAMP"/>
    <property type="match status" value="2"/>
</dbReference>
<dbReference type="Gene3D" id="1.10.287.950">
    <property type="entry name" value="Methyl-accepting chemotaxis protein"/>
    <property type="match status" value="1"/>
</dbReference>
<dbReference type="SUPFAM" id="SSF55785">
    <property type="entry name" value="PYP-like sensor domain (PAS domain)"/>
    <property type="match status" value="1"/>
</dbReference>
<evidence type="ECO:0008006" key="11">
    <source>
        <dbReference type="Google" id="ProtNLM"/>
    </source>
</evidence>
<keyword evidence="5" id="KW-0472">Membrane</keyword>
<comment type="similarity">
    <text evidence="2">Belongs to the methyl-accepting chemotaxis (MCP) protein family.</text>
</comment>
<evidence type="ECO:0000256" key="3">
    <source>
        <dbReference type="PROSITE-ProRule" id="PRU00284"/>
    </source>
</evidence>
<comment type="caution">
    <text evidence="9">The sequence shown here is derived from an EMBL/GenBank/DDBJ whole genome shotgun (WGS) entry which is preliminary data.</text>
</comment>
<feature type="compositionally biased region" description="Low complexity" evidence="4">
    <location>
        <begin position="465"/>
        <end position="481"/>
    </location>
</feature>
<feature type="transmembrane region" description="Helical" evidence="5">
    <location>
        <begin position="195"/>
        <end position="217"/>
    </location>
</feature>
<accession>A0A1F7F3E7</accession>
<evidence type="ECO:0000259" key="6">
    <source>
        <dbReference type="PROSITE" id="PS50111"/>
    </source>
</evidence>
<dbReference type="InterPro" id="IPR004089">
    <property type="entry name" value="MCPsignal_dom"/>
</dbReference>
<dbReference type="Proteomes" id="UP000179243">
    <property type="component" value="Unassembled WGS sequence"/>
</dbReference>
<proteinExistence type="inferred from homology"/>
<protein>
    <recommendedName>
        <fullName evidence="11">Chemotaxis protein</fullName>
    </recommendedName>
</protein>
<dbReference type="PRINTS" id="PR00260">
    <property type="entry name" value="CHEMTRNSDUCR"/>
</dbReference>
<feature type="compositionally biased region" description="Low complexity" evidence="4">
    <location>
        <begin position="490"/>
        <end position="499"/>
    </location>
</feature>
<dbReference type="Pfam" id="PF12729">
    <property type="entry name" value="4HB_MCP_1"/>
    <property type="match status" value="1"/>
</dbReference>
<dbReference type="InterPro" id="IPR004090">
    <property type="entry name" value="Chemotax_Me-accpt_rcpt"/>
</dbReference>
<dbReference type="SMART" id="SM00091">
    <property type="entry name" value="PAS"/>
    <property type="match status" value="1"/>
</dbReference>
<gene>
    <name evidence="9" type="ORF">A2519_16870</name>
</gene>
<dbReference type="Gene3D" id="3.30.450.20">
    <property type="entry name" value="PAS domain"/>
    <property type="match status" value="1"/>
</dbReference>
<feature type="region of interest" description="Disordered" evidence="4">
    <location>
        <begin position="688"/>
        <end position="730"/>
    </location>
</feature>
<name>A0A1F7F3E7_UNCRA</name>
<evidence type="ECO:0000256" key="1">
    <source>
        <dbReference type="ARBA" id="ARBA00022500"/>
    </source>
</evidence>
<dbReference type="SMART" id="SM00283">
    <property type="entry name" value="MA"/>
    <property type="match status" value="1"/>
</dbReference>
<keyword evidence="1" id="KW-0145">Chemotaxis</keyword>
<keyword evidence="5" id="KW-0812">Transmembrane</keyword>
<dbReference type="Pfam" id="PF08448">
    <property type="entry name" value="PAS_4"/>
    <property type="match status" value="1"/>
</dbReference>
<feature type="region of interest" description="Disordered" evidence="4">
    <location>
        <begin position="456"/>
        <end position="499"/>
    </location>
</feature>
<feature type="domain" description="PAS" evidence="7">
    <location>
        <begin position="263"/>
        <end position="333"/>
    </location>
</feature>
<dbReference type="GO" id="GO:0006935">
    <property type="term" value="P:chemotaxis"/>
    <property type="evidence" value="ECO:0007669"/>
    <property type="project" value="UniProtKB-KW"/>
</dbReference>
<dbReference type="InterPro" id="IPR000014">
    <property type="entry name" value="PAS"/>
</dbReference>
<keyword evidence="5" id="KW-1133">Transmembrane helix</keyword>
<dbReference type="InterPro" id="IPR013656">
    <property type="entry name" value="PAS_4"/>
</dbReference>
<dbReference type="CDD" id="cd06225">
    <property type="entry name" value="HAMP"/>
    <property type="match status" value="1"/>
</dbReference>
<dbReference type="FunFam" id="1.10.287.950:FF:000001">
    <property type="entry name" value="Methyl-accepting chemotaxis sensory transducer"/>
    <property type="match status" value="1"/>
</dbReference>
<dbReference type="PROSITE" id="PS50112">
    <property type="entry name" value="PAS"/>
    <property type="match status" value="1"/>
</dbReference>
<feature type="compositionally biased region" description="Polar residues" evidence="4">
    <location>
        <begin position="705"/>
        <end position="716"/>
    </location>
</feature>
<dbReference type="GO" id="GO:0005886">
    <property type="term" value="C:plasma membrane"/>
    <property type="evidence" value="ECO:0007669"/>
    <property type="project" value="TreeGrafter"/>
</dbReference>